<keyword evidence="2" id="KW-0406">Ion transport</keyword>
<dbReference type="Pfam" id="PF01389">
    <property type="entry name" value="OmpA_membrane"/>
    <property type="match status" value="1"/>
</dbReference>
<feature type="domain" description="Outer membrane protein OmpA-like transmembrane" evidence="4">
    <location>
        <begin position="39"/>
        <end position="202"/>
    </location>
</feature>
<evidence type="ECO:0000259" key="4">
    <source>
        <dbReference type="Pfam" id="PF01389"/>
    </source>
</evidence>
<dbReference type="SUPFAM" id="SSF56925">
    <property type="entry name" value="OMPA-like"/>
    <property type="match status" value="1"/>
</dbReference>
<keyword evidence="6" id="KW-1185">Reference proteome</keyword>
<dbReference type="Gene3D" id="2.40.160.20">
    <property type="match status" value="1"/>
</dbReference>
<keyword evidence="2" id="KW-0812">Transmembrane</keyword>
<evidence type="ECO:0000256" key="3">
    <source>
        <dbReference type="SAM" id="SignalP"/>
    </source>
</evidence>
<dbReference type="InterPro" id="IPR000498">
    <property type="entry name" value="OmpA-like_TM_dom"/>
</dbReference>
<evidence type="ECO:0000256" key="1">
    <source>
        <dbReference type="ARBA" id="ARBA00005710"/>
    </source>
</evidence>
<accession>A0ABR9G681</accession>
<feature type="chain" id="PRO_5046619635" evidence="3">
    <location>
        <begin position="24"/>
        <end position="202"/>
    </location>
</feature>
<keyword evidence="3" id="KW-0732">Signal</keyword>
<dbReference type="EMBL" id="JACZZA010000001">
    <property type="protein sequence ID" value="MBE1159555.1"/>
    <property type="molecule type" value="Genomic_DNA"/>
</dbReference>
<keyword evidence="2" id="KW-0813">Transport</keyword>
<dbReference type="Proteomes" id="UP000651010">
    <property type="component" value="Unassembled WGS sequence"/>
</dbReference>
<keyword evidence="2" id="KW-0626">Porin</keyword>
<comment type="similarity">
    <text evidence="1">Belongs to the outer membrane OOP (TC 1.B.6) superfamily. OmpA family.</text>
</comment>
<gene>
    <name evidence="5" type="ORF">IGX34_04100</name>
</gene>
<evidence type="ECO:0000256" key="2">
    <source>
        <dbReference type="ARBA" id="ARBA00023114"/>
    </source>
</evidence>
<evidence type="ECO:0000313" key="6">
    <source>
        <dbReference type="Proteomes" id="UP000651010"/>
    </source>
</evidence>
<dbReference type="RefSeq" id="WP_192554373.1">
    <property type="nucleotide sequence ID" value="NZ_JACZZA010000001.1"/>
</dbReference>
<feature type="signal peptide" evidence="3">
    <location>
        <begin position="1"/>
        <end position="23"/>
    </location>
</feature>
<dbReference type="InterPro" id="IPR011250">
    <property type="entry name" value="OMP/PagP_B-barrel"/>
</dbReference>
<name>A0ABR9G681_9GAMM</name>
<comment type="caution">
    <text evidence="5">The sequence shown here is derived from an EMBL/GenBank/DDBJ whole genome shotgun (WGS) entry which is preliminary data.</text>
</comment>
<proteinExistence type="inferred from homology"/>
<sequence length="202" mass="22307">MKKLLFVTAAAFTAFAAAGIAAADPVVGSNVDTNQLDNFFAAGNLGQTQYRTDITHPHSVFQNVRFGWRWNGIVGAEVGYAYLGRRKSTGPFSETSVNARAATLGLNAKYNVYDGFFVTAHGGYLRSQRTDTVTNYLTDGSSDHRSWNNGLYGGLGLGYDVTHNVSLALNYDNYRLQYNHPDDRFRDKVNVAAYSASIEYRF</sequence>
<protein>
    <submittedName>
        <fullName evidence="5">Outer membrane beta-barrel protein</fullName>
    </submittedName>
</protein>
<organism evidence="5 6">
    <name type="scientific">Dyella acidiphila</name>
    <dbReference type="NCBI Taxonomy" id="2775866"/>
    <lineage>
        <taxon>Bacteria</taxon>
        <taxon>Pseudomonadati</taxon>
        <taxon>Pseudomonadota</taxon>
        <taxon>Gammaproteobacteria</taxon>
        <taxon>Lysobacterales</taxon>
        <taxon>Rhodanobacteraceae</taxon>
        <taxon>Dyella</taxon>
    </lineage>
</organism>
<evidence type="ECO:0000313" key="5">
    <source>
        <dbReference type="EMBL" id="MBE1159555.1"/>
    </source>
</evidence>
<reference evidence="5 6" key="1">
    <citation type="submission" date="2020-09" db="EMBL/GenBank/DDBJ databases">
        <title>Dyella sp. 7MK23 isolated from forest soil.</title>
        <authorList>
            <person name="Fu J."/>
        </authorList>
    </citation>
    <scope>NUCLEOTIDE SEQUENCE [LARGE SCALE GENOMIC DNA]</scope>
    <source>
        <strain evidence="5 6">7MK23</strain>
    </source>
</reference>